<dbReference type="InterPro" id="IPR014867">
    <property type="entry name" value="Spore_coat_CotH_CotH2/3/7"/>
</dbReference>
<keyword evidence="2" id="KW-0167">Capsid protein</keyword>
<evidence type="ECO:0000313" key="3">
    <source>
        <dbReference type="Proteomes" id="UP000237968"/>
    </source>
</evidence>
<name>A0A2S9XYT1_9BACT</name>
<evidence type="ECO:0000256" key="1">
    <source>
        <dbReference type="SAM" id="MobiDB-lite"/>
    </source>
</evidence>
<dbReference type="OrthoDB" id="5481761at2"/>
<sequence length="525" mass="58905">MTKSNNTISRSFAARFTLLGPGLLLLGCPEAPPDIDPGPGTGSDGIDISDSDTNSNNDASTTETEDGADADETDDGETSSGPSPKPPPDPDASANLFSHDYLPVYRVTMQGANWPEAWDHLMTQISPDSKCDARPFSEADVAFENPWSGETEFYDDVGFRIRGHDLPEQILAQPDERYGFKMSFVRYTPGRRFHGHKRINFLSSERDDTLMKQCLVYELLRDFNIPAPRCNFAGVYVNDDYVGVFAHVEERDDRSYAKNRFPDDPDGSLYEFGDCWGDEEDALADLGPDLEPYLDTYQLEAGTDEVDMLSDLIPFMHCASAPDQDFVPCIEDHIHLDEWHRAMAAHFAISDMDGWAPSSANFLLYHYGPEDTPRRFVIFPWDVDRAFKDDCYKNDDEGNNHTGPCHILGRIWEDGASPELVNRLREPPFRSEFCAAAEAFVEQYFNPEAVSSRVSDLRQRPRLAAKPFEGLAAPSLNDLIKADPLWDYERFVDGVEEITGDKVPDRHAALLDQIAECELSPLVDN</sequence>
<dbReference type="Proteomes" id="UP000237968">
    <property type="component" value="Unassembled WGS sequence"/>
</dbReference>
<dbReference type="EMBL" id="PVNK01000148">
    <property type="protein sequence ID" value="PRP97900.1"/>
    <property type="molecule type" value="Genomic_DNA"/>
</dbReference>
<keyword evidence="3" id="KW-1185">Reference proteome</keyword>
<keyword evidence="2" id="KW-0946">Virion</keyword>
<protein>
    <submittedName>
        <fullName evidence="2">Inner spore coat protein H</fullName>
    </submittedName>
</protein>
<proteinExistence type="predicted"/>
<dbReference type="AlphaFoldDB" id="A0A2S9XYT1"/>
<feature type="compositionally biased region" description="Acidic residues" evidence="1">
    <location>
        <begin position="63"/>
        <end position="77"/>
    </location>
</feature>
<dbReference type="PANTHER" id="PTHR40050:SF1">
    <property type="entry name" value="INNER SPORE COAT PROTEIN H"/>
    <property type="match status" value="1"/>
</dbReference>
<feature type="region of interest" description="Disordered" evidence="1">
    <location>
        <begin position="27"/>
        <end position="96"/>
    </location>
</feature>
<gene>
    <name evidence="2" type="primary">cotH_4</name>
    <name evidence="2" type="ORF">ENSA5_31330</name>
</gene>
<dbReference type="PROSITE" id="PS51257">
    <property type="entry name" value="PROKAR_LIPOPROTEIN"/>
    <property type="match status" value="1"/>
</dbReference>
<dbReference type="RefSeq" id="WP_146155745.1">
    <property type="nucleotide sequence ID" value="NZ_PVNK01000148.1"/>
</dbReference>
<dbReference type="Pfam" id="PF08757">
    <property type="entry name" value="CotH"/>
    <property type="match status" value="1"/>
</dbReference>
<feature type="compositionally biased region" description="Low complexity" evidence="1">
    <location>
        <begin position="44"/>
        <end position="62"/>
    </location>
</feature>
<dbReference type="PANTHER" id="PTHR40050">
    <property type="entry name" value="INNER SPORE COAT PROTEIN H"/>
    <property type="match status" value="1"/>
</dbReference>
<evidence type="ECO:0000313" key="2">
    <source>
        <dbReference type="EMBL" id="PRP97900.1"/>
    </source>
</evidence>
<reference evidence="2 3" key="1">
    <citation type="submission" date="2018-03" db="EMBL/GenBank/DDBJ databases">
        <title>Draft Genome Sequences of the Obligatory Marine Myxobacteria Enhygromyxa salina SWB005.</title>
        <authorList>
            <person name="Poehlein A."/>
            <person name="Moghaddam J.A."/>
            <person name="Harms H."/>
            <person name="Alanjari M."/>
            <person name="Koenig G.M."/>
            <person name="Daniel R."/>
            <person name="Schaeberle T.F."/>
        </authorList>
    </citation>
    <scope>NUCLEOTIDE SEQUENCE [LARGE SCALE GENOMIC DNA]</scope>
    <source>
        <strain evidence="2 3">SWB005</strain>
    </source>
</reference>
<comment type="caution">
    <text evidence="2">The sequence shown here is derived from an EMBL/GenBank/DDBJ whole genome shotgun (WGS) entry which is preliminary data.</text>
</comment>
<organism evidence="2 3">
    <name type="scientific">Enhygromyxa salina</name>
    <dbReference type="NCBI Taxonomy" id="215803"/>
    <lineage>
        <taxon>Bacteria</taxon>
        <taxon>Pseudomonadati</taxon>
        <taxon>Myxococcota</taxon>
        <taxon>Polyangia</taxon>
        <taxon>Nannocystales</taxon>
        <taxon>Nannocystaceae</taxon>
        <taxon>Enhygromyxa</taxon>
    </lineage>
</organism>
<accession>A0A2S9XYT1</accession>